<reference evidence="2 3" key="1">
    <citation type="journal article" date="2024" name="BMC Genomics">
        <title>De novo assembly and annotation of Popillia japonica's genome with initial clues to its potential as an invasive pest.</title>
        <authorList>
            <person name="Cucini C."/>
            <person name="Boschi S."/>
            <person name="Funari R."/>
            <person name="Cardaioli E."/>
            <person name="Iannotti N."/>
            <person name="Marturano G."/>
            <person name="Paoli F."/>
            <person name="Bruttini M."/>
            <person name="Carapelli A."/>
            <person name="Frati F."/>
            <person name="Nardi F."/>
        </authorList>
    </citation>
    <scope>NUCLEOTIDE SEQUENCE [LARGE SCALE GENOMIC DNA]</scope>
    <source>
        <strain evidence="2">DMR45628</strain>
    </source>
</reference>
<dbReference type="Proteomes" id="UP001458880">
    <property type="component" value="Unassembled WGS sequence"/>
</dbReference>
<feature type="region of interest" description="Disordered" evidence="1">
    <location>
        <begin position="35"/>
        <end position="87"/>
    </location>
</feature>
<protein>
    <submittedName>
        <fullName evidence="2">Uncharacterized protein</fullName>
    </submittedName>
</protein>
<organism evidence="2 3">
    <name type="scientific">Popillia japonica</name>
    <name type="common">Japanese beetle</name>
    <dbReference type="NCBI Taxonomy" id="7064"/>
    <lineage>
        <taxon>Eukaryota</taxon>
        <taxon>Metazoa</taxon>
        <taxon>Ecdysozoa</taxon>
        <taxon>Arthropoda</taxon>
        <taxon>Hexapoda</taxon>
        <taxon>Insecta</taxon>
        <taxon>Pterygota</taxon>
        <taxon>Neoptera</taxon>
        <taxon>Endopterygota</taxon>
        <taxon>Coleoptera</taxon>
        <taxon>Polyphaga</taxon>
        <taxon>Scarabaeiformia</taxon>
        <taxon>Scarabaeidae</taxon>
        <taxon>Rutelinae</taxon>
        <taxon>Popillia</taxon>
    </lineage>
</organism>
<proteinExistence type="predicted"/>
<dbReference type="InterPro" id="IPR011011">
    <property type="entry name" value="Znf_FYVE_PHD"/>
</dbReference>
<feature type="compositionally biased region" description="Polar residues" evidence="1">
    <location>
        <begin position="42"/>
        <end position="87"/>
    </location>
</feature>
<evidence type="ECO:0000313" key="2">
    <source>
        <dbReference type="EMBL" id="KAK9703789.1"/>
    </source>
</evidence>
<sequence length="183" mass="20407">MHVETGLEQTQEDKSKDLSLVISCPKVGEYSEAIPDHAYEISDQSVENPQAHNGAVSQSQSGAHKTLTQESAHSESMNVKPGTSKTTFVQCDENMPKQQCSKKNANDLFLQSSSESDVDVQLESEDEGAEDDSNAECVRCGENYNTTKKVEDWIKCINCKHWLHENCTNFKDLCQMCGIKKKK</sequence>
<evidence type="ECO:0000313" key="3">
    <source>
        <dbReference type="Proteomes" id="UP001458880"/>
    </source>
</evidence>
<dbReference type="AlphaFoldDB" id="A0AAW1JI07"/>
<comment type="caution">
    <text evidence="2">The sequence shown here is derived from an EMBL/GenBank/DDBJ whole genome shotgun (WGS) entry which is preliminary data.</text>
</comment>
<accession>A0AAW1JI07</accession>
<dbReference type="EMBL" id="JASPKY010000363">
    <property type="protein sequence ID" value="KAK9703789.1"/>
    <property type="molecule type" value="Genomic_DNA"/>
</dbReference>
<gene>
    <name evidence="2" type="ORF">QE152_g29070</name>
</gene>
<keyword evidence="3" id="KW-1185">Reference proteome</keyword>
<evidence type="ECO:0000256" key="1">
    <source>
        <dbReference type="SAM" id="MobiDB-lite"/>
    </source>
</evidence>
<dbReference type="SUPFAM" id="SSF57903">
    <property type="entry name" value="FYVE/PHD zinc finger"/>
    <property type="match status" value="1"/>
</dbReference>
<name>A0AAW1JI07_POPJA</name>